<evidence type="ECO:0000256" key="2">
    <source>
        <dbReference type="ARBA" id="ARBA00039785"/>
    </source>
</evidence>
<dbReference type="GO" id="GO:0016491">
    <property type="term" value="F:oxidoreductase activity"/>
    <property type="evidence" value="ECO:0007669"/>
    <property type="project" value="UniProtKB-KW"/>
</dbReference>
<dbReference type="SUPFAM" id="SSF51905">
    <property type="entry name" value="FAD/NAD(P)-binding domain"/>
    <property type="match status" value="1"/>
</dbReference>
<dbReference type="GO" id="GO:0032981">
    <property type="term" value="P:mitochondrial respiratory chain complex I assembly"/>
    <property type="evidence" value="ECO:0007669"/>
    <property type="project" value="TreeGrafter"/>
</dbReference>
<dbReference type="Proteomes" id="UP001652626">
    <property type="component" value="Chromosome 4"/>
</dbReference>
<evidence type="ECO:0000259" key="4">
    <source>
        <dbReference type="Pfam" id="PF01266"/>
    </source>
</evidence>
<gene>
    <name evidence="6" type="primary">LOC113394339</name>
</gene>
<dbReference type="Pfam" id="PF01266">
    <property type="entry name" value="DAO"/>
    <property type="match status" value="1"/>
</dbReference>
<dbReference type="AlphaFoldDB" id="A0A8B8HRC2"/>
<proteinExistence type="predicted"/>
<feature type="domain" description="FAD dependent oxidoreductase" evidence="4">
    <location>
        <begin position="55"/>
        <end position="432"/>
    </location>
</feature>
<keyword evidence="1" id="KW-0560">Oxidoreductase</keyword>
<sequence>MNFSRILTKNIKKYIVFSNRNYAKFVNPFTRTWDTINNEIKSGFKQQSDYPEHADVVIIGGGFIGSSVAYWLKNRAGEGLSVAVIEKDTTYEMCQNMHSHGIITQHYSLPENIYLSQYSADFLRNIKQNLKEDVDIEFKPHGTLILASEKYASKLEENVSLQKEFGISSKILTVEEIERLYPWINTSDIKLGCISKESEGAFNSQSLLKGLIKKTQELGATYLKSEVIDFEMNPQQDILMEGVAPGSFKKINRLVYRTEDNQEIFLKFAVCVVAAGSDSESVAKLANIGTGGGLLSVPLPIEKREYNVYSIENEGSKMSFGLNTPFIMDTSGLWLKRDGLQKKLICGQIPLIKQDKNISYSDILYSSLHNRYPECVKSKVKPISTDFIDCNTYDDTGILGPHPYHTNLFFATGFSRQGVQHSPAIGRAVAELIIDCQFTTIDLSRFGFDRILIDEPLIESNVY</sequence>
<evidence type="ECO:0000313" key="5">
    <source>
        <dbReference type="Proteomes" id="UP001652626"/>
    </source>
</evidence>
<evidence type="ECO:0000256" key="3">
    <source>
        <dbReference type="ARBA" id="ARBA00046185"/>
    </source>
</evidence>
<dbReference type="OMA" id="IMDGQFR"/>
<reference evidence="6" key="1">
    <citation type="submission" date="2025-08" db="UniProtKB">
        <authorList>
            <consortium name="RefSeq"/>
        </authorList>
    </citation>
    <scope>IDENTIFICATION</scope>
    <source>
        <tissue evidence="6">Whole body</tissue>
    </source>
</reference>
<dbReference type="OrthoDB" id="424974at2759"/>
<protein>
    <recommendedName>
        <fullName evidence="2">FAD-dependent oxidoreductase domain-containing protein 1</fullName>
    </recommendedName>
</protein>
<dbReference type="InterPro" id="IPR006076">
    <property type="entry name" value="FAD-dep_OxRdtase"/>
</dbReference>
<organism evidence="5 6">
    <name type="scientific">Vanessa tameamea</name>
    <name type="common">Kamehameha butterfly</name>
    <dbReference type="NCBI Taxonomy" id="334116"/>
    <lineage>
        <taxon>Eukaryota</taxon>
        <taxon>Metazoa</taxon>
        <taxon>Ecdysozoa</taxon>
        <taxon>Arthropoda</taxon>
        <taxon>Hexapoda</taxon>
        <taxon>Insecta</taxon>
        <taxon>Pterygota</taxon>
        <taxon>Neoptera</taxon>
        <taxon>Endopterygota</taxon>
        <taxon>Lepidoptera</taxon>
        <taxon>Glossata</taxon>
        <taxon>Ditrysia</taxon>
        <taxon>Papilionoidea</taxon>
        <taxon>Nymphalidae</taxon>
        <taxon>Nymphalinae</taxon>
        <taxon>Vanessa</taxon>
    </lineage>
</organism>
<dbReference type="GO" id="GO:0005739">
    <property type="term" value="C:mitochondrion"/>
    <property type="evidence" value="ECO:0007669"/>
    <property type="project" value="GOC"/>
</dbReference>
<keyword evidence="5" id="KW-1185">Reference proteome</keyword>
<name>A0A8B8HRC2_VANTA</name>
<dbReference type="RefSeq" id="XP_026487398.2">
    <property type="nucleotide sequence ID" value="XM_026631613.2"/>
</dbReference>
<evidence type="ECO:0000256" key="1">
    <source>
        <dbReference type="ARBA" id="ARBA00023002"/>
    </source>
</evidence>
<comment type="function">
    <text evidence="3">Required for the assembly of the mitochondrial membrane respiratory chain NADH dehydrogenase (Complex I). Involved in mid-late stages of complex I assembly.</text>
</comment>
<dbReference type="PANTHER" id="PTHR13847">
    <property type="entry name" value="SARCOSINE DEHYDROGENASE-RELATED"/>
    <property type="match status" value="1"/>
</dbReference>
<dbReference type="PANTHER" id="PTHR13847:SF287">
    <property type="entry name" value="FAD-DEPENDENT OXIDOREDUCTASE DOMAIN-CONTAINING PROTEIN 1"/>
    <property type="match status" value="1"/>
</dbReference>
<dbReference type="Gene3D" id="3.50.50.60">
    <property type="entry name" value="FAD/NAD(P)-binding domain"/>
    <property type="match status" value="1"/>
</dbReference>
<evidence type="ECO:0000313" key="6">
    <source>
        <dbReference type="RefSeq" id="XP_026487398.2"/>
    </source>
</evidence>
<accession>A0A8B8HRC2</accession>
<dbReference type="GeneID" id="113394339"/>
<dbReference type="Gene3D" id="3.30.9.10">
    <property type="entry name" value="D-Amino Acid Oxidase, subunit A, domain 2"/>
    <property type="match status" value="1"/>
</dbReference>
<dbReference type="InterPro" id="IPR036188">
    <property type="entry name" value="FAD/NAD-bd_sf"/>
</dbReference>